<dbReference type="PANTHER" id="PTHR24193">
    <property type="entry name" value="ANKYRIN REPEAT PROTEIN"/>
    <property type="match status" value="1"/>
</dbReference>
<dbReference type="InterPro" id="IPR050663">
    <property type="entry name" value="Ankyrin-SOCS_Box"/>
</dbReference>
<keyword evidence="5" id="KW-1185">Reference proteome</keyword>
<dbReference type="Proteomes" id="UP000815325">
    <property type="component" value="Unassembled WGS sequence"/>
</dbReference>
<comment type="caution">
    <text evidence="4">The sequence shown here is derived from an EMBL/GenBank/DDBJ whole genome shotgun (WGS) entry which is preliminary data.</text>
</comment>
<feature type="repeat" description="ANK" evidence="3">
    <location>
        <begin position="163"/>
        <end position="195"/>
    </location>
</feature>
<evidence type="ECO:0000313" key="5">
    <source>
        <dbReference type="Proteomes" id="UP000815325"/>
    </source>
</evidence>
<accession>A0ABQ7GFU5</accession>
<name>A0ABQ7GFU5_DUNSA</name>
<dbReference type="InterPro" id="IPR036770">
    <property type="entry name" value="Ankyrin_rpt-contain_sf"/>
</dbReference>
<dbReference type="Pfam" id="PF00023">
    <property type="entry name" value="Ank"/>
    <property type="match status" value="2"/>
</dbReference>
<evidence type="ECO:0000256" key="3">
    <source>
        <dbReference type="PROSITE-ProRule" id="PRU00023"/>
    </source>
</evidence>
<dbReference type="EMBL" id="MU069808">
    <property type="protein sequence ID" value="KAF5833477.1"/>
    <property type="molecule type" value="Genomic_DNA"/>
</dbReference>
<dbReference type="PANTHER" id="PTHR24193:SF121">
    <property type="entry name" value="ADA2A-CONTAINING COMPLEX COMPONENT 3, ISOFORM D"/>
    <property type="match status" value="1"/>
</dbReference>
<feature type="repeat" description="ANK" evidence="3">
    <location>
        <begin position="199"/>
        <end position="231"/>
    </location>
</feature>
<keyword evidence="1" id="KW-0677">Repeat</keyword>
<dbReference type="PROSITE" id="PS50088">
    <property type="entry name" value="ANK_REPEAT"/>
    <property type="match status" value="4"/>
</dbReference>
<organism evidence="4 5">
    <name type="scientific">Dunaliella salina</name>
    <name type="common">Green alga</name>
    <name type="synonym">Protococcus salinus</name>
    <dbReference type="NCBI Taxonomy" id="3046"/>
    <lineage>
        <taxon>Eukaryota</taxon>
        <taxon>Viridiplantae</taxon>
        <taxon>Chlorophyta</taxon>
        <taxon>core chlorophytes</taxon>
        <taxon>Chlorophyceae</taxon>
        <taxon>CS clade</taxon>
        <taxon>Chlamydomonadales</taxon>
        <taxon>Dunaliellaceae</taxon>
        <taxon>Dunaliella</taxon>
    </lineage>
</organism>
<dbReference type="Pfam" id="PF12796">
    <property type="entry name" value="Ank_2"/>
    <property type="match status" value="1"/>
</dbReference>
<dbReference type="InterPro" id="IPR002110">
    <property type="entry name" value="Ankyrin_rpt"/>
</dbReference>
<keyword evidence="2 3" id="KW-0040">ANK repeat</keyword>
<evidence type="ECO:0000313" key="4">
    <source>
        <dbReference type="EMBL" id="KAF5833477.1"/>
    </source>
</evidence>
<dbReference type="PROSITE" id="PS50297">
    <property type="entry name" value="ANK_REP_REGION"/>
    <property type="match status" value="4"/>
</dbReference>
<evidence type="ECO:0000256" key="1">
    <source>
        <dbReference type="ARBA" id="ARBA00022737"/>
    </source>
</evidence>
<sequence length="320" mass="34415">MSRFPESPPGMPLLAGMLSSCVAGKEEARLLGPLRKMESRQRAFDSLPLNVIAEVVSWVKEPTDARSLLRTSKLLLAQSKEASVQAAWLSRHSPRRVLTYGNDRWVFNWSEPLVLRLLQEDGPGGAAILANFLKDAGNNLCKASQKKHVLLDAGAAVDKADEGGQTPLLIASLWGHKDIAAMLLDAGADVDKPINFLVGGTTPLYRACQNGHKEVAQLLLERGATLDAANEVEQTPMFIACEEGHKEIVQLLLDAGVDVDDANDDGDTALLIAAQIGHKDVVQLLLDKGADPNKGDQTPLLVASEAGHKDIVEMLERASS</sequence>
<dbReference type="SUPFAM" id="SSF48403">
    <property type="entry name" value="Ankyrin repeat"/>
    <property type="match status" value="1"/>
</dbReference>
<proteinExistence type="predicted"/>
<feature type="repeat" description="ANK" evidence="3">
    <location>
        <begin position="265"/>
        <end position="297"/>
    </location>
</feature>
<evidence type="ECO:0000256" key="2">
    <source>
        <dbReference type="ARBA" id="ARBA00023043"/>
    </source>
</evidence>
<protein>
    <submittedName>
        <fullName evidence="4">Ankyrin repeat-containing domain protein</fullName>
    </submittedName>
</protein>
<reference evidence="4" key="1">
    <citation type="submission" date="2017-08" db="EMBL/GenBank/DDBJ databases">
        <authorList>
            <person name="Polle J.E."/>
            <person name="Barry K."/>
            <person name="Cushman J."/>
            <person name="Schmutz J."/>
            <person name="Tran D."/>
            <person name="Hathwaick L.T."/>
            <person name="Yim W.C."/>
            <person name="Jenkins J."/>
            <person name="Mckie-Krisberg Z.M."/>
            <person name="Prochnik S."/>
            <person name="Lindquist E."/>
            <person name="Dockter R.B."/>
            <person name="Adam C."/>
            <person name="Molina H."/>
            <person name="Bunkerborg J."/>
            <person name="Jin E."/>
            <person name="Buchheim M."/>
            <person name="Magnuson J."/>
        </authorList>
    </citation>
    <scope>NUCLEOTIDE SEQUENCE</scope>
    <source>
        <strain evidence="4">CCAP 19/18</strain>
    </source>
</reference>
<feature type="repeat" description="ANK" evidence="3">
    <location>
        <begin position="232"/>
        <end position="264"/>
    </location>
</feature>
<dbReference type="SMART" id="SM00248">
    <property type="entry name" value="ANK"/>
    <property type="match status" value="5"/>
</dbReference>
<dbReference type="Gene3D" id="1.25.40.20">
    <property type="entry name" value="Ankyrin repeat-containing domain"/>
    <property type="match status" value="2"/>
</dbReference>
<dbReference type="PRINTS" id="PR01415">
    <property type="entry name" value="ANKYRIN"/>
</dbReference>
<dbReference type="PROSITE" id="PS51257">
    <property type="entry name" value="PROKAR_LIPOPROTEIN"/>
    <property type="match status" value="1"/>
</dbReference>
<gene>
    <name evidence="4" type="ORF">DUNSADRAFT_10197</name>
</gene>